<dbReference type="AlphaFoldDB" id="A0A4Q9G4X8"/>
<keyword evidence="2" id="KW-1003">Cell membrane</keyword>
<evidence type="ECO:0000313" key="7">
    <source>
        <dbReference type="EMBL" id="TBN39093.1"/>
    </source>
</evidence>
<feature type="transmembrane region" description="Helical" evidence="6">
    <location>
        <begin position="46"/>
        <end position="66"/>
    </location>
</feature>
<feature type="transmembrane region" description="Helical" evidence="6">
    <location>
        <begin position="160"/>
        <end position="185"/>
    </location>
</feature>
<feature type="transmembrane region" description="Helical" evidence="6">
    <location>
        <begin position="205"/>
        <end position="226"/>
    </location>
</feature>
<comment type="subcellular location">
    <subcellularLocation>
        <location evidence="1">Cell membrane</location>
        <topology evidence="1">Multi-pass membrane protein</topology>
    </subcellularLocation>
</comment>
<comment type="caution">
    <text evidence="7">The sequence shown here is derived from an EMBL/GenBank/DDBJ whole genome shotgun (WGS) entry which is preliminary data.</text>
</comment>
<feature type="transmembrane region" description="Helical" evidence="6">
    <location>
        <begin position="127"/>
        <end position="148"/>
    </location>
</feature>
<accession>A0A4Q9G4X8</accession>
<feature type="transmembrane region" description="Helical" evidence="6">
    <location>
        <begin position="17"/>
        <end position="39"/>
    </location>
</feature>
<sequence length="236" mass="24741">MSQPYCGPALPPEALWIAWNADPVLLAGLGVLGLALWRWGRGQARWVAMAALILAFVSPLCALTVALLSGRALHHLVLAGVAAPALALALPMAARLPAWIAAAGMTAAMVAWHLPAVYAAIWFSDGLYWLMQAALLLPAWAFWSTVLAPGADARHLLGNAFLAIGLAGIMGLLGAVLTFAPGLLYLQHVDGAALWGLSALDDQQLAGLILWVPGFLPMAGLAFVLLRRGWHNGLAA</sequence>
<dbReference type="Proteomes" id="UP000293520">
    <property type="component" value="Unassembled WGS sequence"/>
</dbReference>
<evidence type="ECO:0000256" key="4">
    <source>
        <dbReference type="ARBA" id="ARBA00022989"/>
    </source>
</evidence>
<evidence type="ECO:0000256" key="6">
    <source>
        <dbReference type="SAM" id="Phobius"/>
    </source>
</evidence>
<dbReference type="RefSeq" id="WP_130991516.1">
    <property type="nucleotide sequence ID" value="NZ_SISK01000008.1"/>
</dbReference>
<proteinExistence type="predicted"/>
<evidence type="ECO:0000313" key="8">
    <source>
        <dbReference type="Proteomes" id="UP000293520"/>
    </source>
</evidence>
<name>A0A4Q9G4X8_9RHOB</name>
<protein>
    <submittedName>
        <fullName evidence="7">Cytochrome c oxidase assembly protein</fullName>
    </submittedName>
</protein>
<gene>
    <name evidence="7" type="ORF">EYE42_11715</name>
</gene>
<evidence type="ECO:0000256" key="1">
    <source>
        <dbReference type="ARBA" id="ARBA00004651"/>
    </source>
</evidence>
<reference evidence="7 8" key="1">
    <citation type="submission" date="2019-02" db="EMBL/GenBank/DDBJ databases">
        <title>Paracoccus subflavus sp. nov., isolated from marine sediment of the Pacific Ocean.</title>
        <authorList>
            <person name="Zhang G."/>
        </authorList>
    </citation>
    <scope>NUCLEOTIDE SEQUENCE [LARGE SCALE GENOMIC DNA]</scope>
    <source>
        <strain evidence="7 8">GY0581</strain>
    </source>
</reference>
<dbReference type="InterPro" id="IPR019108">
    <property type="entry name" value="Caa3_assmbl_CtaG-rel"/>
</dbReference>
<evidence type="ECO:0000256" key="2">
    <source>
        <dbReference type="ARBA" id="ARBA00022475"/>
    </source>
</evidence>
<feature type="transmembrane region" description="Helical" evidence="6">
    <location>
        <begin position="72"/>
        <end position="91"/>
    </location>
</feature>
<evidence type="ECO:0000256" key="3">
    <source>
        <dbReference type="ARBA" id="ARBA00022692"/>
    </source>
</evidence>
<evidence type="ECO:0000256" key="5">
    <source>
        <dbReference type="ARBA" id="ARBA00023136"/>
    </source>
</evidence>
<keyword evidence="4 6" id="KW-1133">Transmembrane helix</keyword>
<dbReference type="GO" id="GO:0005886">
    <property type="term" value="C:plasma membrane"/>
    <property type="evidence" value="ECO:0007669"/>
    <property type="project" value="UniProtKB-SubCell"/>
</dbReference>
<keyword evidence="3 6" id="KW-0812">Transmembrane</keyword>
<feature type="transmembrane region" description="Helical" evidence="6">
    <location>
        <begin position="98"/>
        <end position="121"/>
    </location>
</feature>
<dbReference type="Pfam" id="PF09678">
    <property type="entry name" value="Caa3_CtaG"/>
    <property type="match status" value="1"/>
</dbReference>
<keyword evidence="8" id="KW-1185">Reference proteome</keyword>
<dbReference type="EMBL" id="SISK01000008">
    <property type="protein sequence ID" value="TBN39093.1"/>
    <property type="molecule type" value="Genomic_DNA"/>
</dbReference>
<dbReference type="OrthoDB" id="259025at2"/>
<keyword evidence="5 6" id="KW-0472">Membrane</keyword>
<organism evidence="7 8">
    <name type="scientific">Paracoccus subflavus</name>
    <dbReference type="NCBI Taxonomy" id="2528244"/>
    <lineage>
        <taxon>Bacteria</taxon>
        <taxon>Pseudomonadati</taxon>
        <taxon>Pseudomonadota</taxon>
        <taxon>Alphaproteobacteria</taxon>
        <taxon>Rhodobacterales</taxon>
        <taxon>Paracoccaceae</taxon>
        <taxon>Paracoccus</taxon>
    </lineage>
</organism>